<dbReference type="Pfam" id="PF02900">
    <property type="entry name" value="LigB"/>
    <property type="match status" value="1"/>
</dbReference>
<feature type="domain" description="Extradiol ring-cleavage dioxygenase class III enzyme subunit B" evidence="6">
    <location>
        <begin position="37"/>
        <end position="239"/>
    </location>
</feature>
<dbReference type="PIRSF" id="PIRSF006157">
    <property type="entry name" value="Doxgns_DODA"/>
    <property type="match status" value="1"/>
</dbReference>
<keyword evidence="7" id="KW-0223">Dioxygenase</keyword>
<proteinExistence type="inferred from homology"/>
<dbReference type="CDD" id="cd07363">
    <property type="entry name" value="45_DOPA_Dioxygenase"/>
    <property type="match status" value="1"/>
</dbReference>
<organism evidence="7 8">
    <name type="scientific">Cupriavidus basilensis</name>
    <dbReference type="NCBI Taxonomy" id="68895"/>
    <lineage>
        <taxon>Bacteria</taxon>
        <taxon>Pseudomonadati</taxon>
        <taxon>Pseudomonadota</taxon>
        <taxon>Betaproteobacteria</taxon>
        <taxon>Burkholderiales</taxon>
        <taxon>Burkholderiaceae</taxon>
        <taxon>Cupriavidus</taxon>
    </lineage>
</organism>
<dbReference type="InterPro" id="IPR004183">
    <property type="entry name" value="Xdiol_dOase_suB"/>
</dbReference>
<evidence type="ECO:0000259" key="6">
    <source>
        <dbReference type="Pfam" id="PF02900"/>
    </source>
</evidence>
<protein>
    <submittedName>
        <fullName evidence="7">Class III extradiol ring-cleavage dioxygenase</fullName>
    </submittedName>
</protein>
<keyword evidence="4" id="KW-0862">Zinc</keyword>
<dbReference type="EMBL" id="JARJLM010000445">
    <property type="protein sequence ID" value="MDF3836532.1"/>
    <property type="molecule type" value="Genomic_DNA"/>
</dbReference>
<evidence type="ECO:0000313" key="7">
    <source>
        <dbReference type="EMBL" id="MDF3836532.1"/>
    </source>
</evidence>
<dbReference type="PANTHER" id="PTHR30096">
    <property type="entry name" value="4,5-DOPA DIOXYGENASE EXTRADIOL-LIKE PROTEIN"/>
    <property type="match status" value="1"/>
</dbReference>
<dbReference type="Gene3D" id="3.40.830.10">
    <property type="entry name" value="LigB-like"/>
    <property type="match status" value="1"/>
</dbReference>
<evidence type="ECO:0000256" key="3">
    <source>
        <dbReference type="ARBA" id="ARBA00022723"/>
    </source>
</evidence>
<sequence length="275" mass="29376">MLTALPVLFVSHGAPTFAVEPGLAGPQLTRLGRALPPVDAVLVISPHWMTQGEVRVAASAQPDTIHDFGGFPPALYALRYPAPGHPALAARAAALLGAAGYHARLDERRGLDHGAWVPMMHLYPEARVPVFQVSLPQPLDPAGALALGRALAPLREQGVLIMGSGSMTHNLYEFRGHGSDAPYVAEFTGWVREAVRTVMRNGDIQQLIDYRRLAPHAARAHPSDEHFLPLLAAIGAAKAGEPLQVIDGGITYGVLSMESYAIGQSRPAQRTPEIL</sequence>
<comment type="similarity">
    <text evidence="2">Belongs to the DODA-type extradiol aromatic ring-opening dioxygenase family.</text>
</comment>
<evidence type="ECO:0000256" key="5">
    <source>
        <dbReference type="ARBA" id="ARBA00023002"/>
    </source>
</evidence>
<evidence type="ECO:0000313" key="8">
    <source>
        <dbReference type="Proteomes" id="UP001216674"/>
    </source>
</evidence>
<name>A0ABT6AWB9_9BURK</name>
<dbReference type="RefSeq" id="WP_017226998.1">
    <property type="nucleotide sequence ID" value="NZ_JARJLM010000445.1"/>
</dbReference>
<dbReference type="InterPro" id="IPR014436">
    <property type="entry name" value="Extradiol_dOase_DODA"/>
</dbReference>
<dbReference type="PANTHER" id="PTHR30096:SF0">
    <property type="entry name" value="4,5-DOPA DIOXYGENASE EXTRADIOL-LIKE PROTEIN"/>
    <property type="match status" value="1"/>
</dbReference>
<keyword evidence="5" id="KW-0560">Oxidoreductase</keyword>
<keyword evidence="8" id="KW-1185">Reference proteome</keyword>
<dbReference type="GO" id="GO:0051213">
    <property type="term" value="F:dioxygenase activity"/>
    <property type="evidence" value="ECO:0007669"/>
    <property type="project" value="UniProtKB-KW"/>
</dbReference>
<reference evidence="7 8" key="1">
    <citation type="submission" date="2023-03" db="EMBL/GenBank/DDBJ databases">
        <title>Draft assemblies of triclosan tolerant bacteria isolated from returned activated sludge.</title>
        <authorList>
            <person name="Van Hamelsveld S."/>
        </authorList>
    </citation>
    <scope>NUCLEOTIDE SEQUENCE [LARGE SCALE GENOMIC DNA]</scope>
    <source>
        <strain evidence="7 8">GW210010_S58</strain>
    </source>
</reference>
<keyword evidence="3" id="KW-0479">Metal-binding</keyword>
<evidence type="ECO:0000256" key="4">
    <source>
        <dbReference type="ARBA" id="ARBA00022833"/>
    </source>
</evidence>
<evidence type="ECO:0000256" key="2">
    <source>
        <dbReference type="ARBA" id="ARBA00007581"/>
    </source>
</evidence>
<gene>
    <name evidence="7" type="ORF">P3W85_26785</name>
</gene>
<evidence type="ECO:0000256" key="1">
    <source>
        <dbReference type="ARBA" id="ARBA00001947"/>
    </source>
</evidence>
<dbReference type="SUPFAM" id="SSF53213">
    <property type="entry name" value="LigB-like"/>
    <property type="match status" value="1"/>
</dbReference>
<comment type="caution">
    <text evidence="7">The sequence shown here is derived from an EMBL/GenBank/DDBJ whole genome shotgun (WGS) entry which is preliminary data.</text>
</comment>
<accession>A0ABT6AWB9</accession>
<comment type="cofactor">
    <cofactor evidence="1">
        <name>Zn(2+)</name>
        <dbReference type="ChEBI" id="CHEBI:29105"/>
    </cofactor>
</comment>
<dbReference type="Proteomes" id="UP001216674">
    <property type="component" value="Unassembled WGS sequence"/>
</dbReference>